<dbReference type="FunCoup" id="G0VBX4">
    <property type="interactions" value="213"/>
</dbReference>
<sequence>MKEYSTKKDVFRRLSNSPTKNKVAKLSVSSSKVQNFPITSRTSPIRNIKTHARLTSPKCLKDYQPTMLVQSVDRHHFNEGRGDLNFLTSPTKFNLEKTVGGDGSRTRIRSRFKNGLLSPERLQNEREQLSPSKHIQGSNLFTKLKREDEEWDMDKLTEINTSHNKKSEDSPTYIPLSPNKKNVKFELPITTRDQEINDSLKDIKSMLINVIKKQDEMNSRISQLEDTIRYLKG</sequence>
<dbReference type="AlphaFoldDB" id="G0VBX4"/>
<protein>
    <submittedName>
        <fullName evidence="2">Uncharacterized protein</fullName>
    </submittedName>
</protein>
<dbReference type="GO" id="GO:1902426">
    <property type="term" value="P:deactivation of mitotic spindle assembly checkpoint"/>
    <property type="evidence" value="ECO:0007669"/>
    <property type="project" value="EnsemblFungi"/>
</dbReference>
<dbReference type="RefSeq" id="XP_003674824.1">
    <property type="nucleotide sequence ID" value="XM_003674776.1"/>
</dbReference>
<dbReference type="eggNOG" id="ENOG502S4EM">
    <property type="taxonomic scope" value="Eukaryota"/>
</dbReference>
<dbReference type="Pfam" id="PF17300">
    <property type="entry name" value="FIN1"/>
    <property type="match status" value="1"/>
</dbReference>
<dbReference type="GO" id="GO:0005200">
    <property type="term" value="F:structural constituent of cytoskeleton"/>
    <property type="evidence" value="ECO:0007669"/>
    <property type="project" value="EnsemblFungi"/>
</dbReference>
<dbReference type="GeneID" id="96902010"/>
<feature type="region of interest" description="Disordered" evidence="1">
    <location>
        <begin position="1"/>
        <end position="26"/>
    </location>
</feature>
<name>G0VBX4_NAUCA</name>
<dbReference type="GO" id="GO:0005816">
    <property type="term" value="C:spindle pole body"/>
    <property type="evidence" value="ECO:0007669"/>
    <property type="project" value="EnsemblFungi"/>
</dbReference>
<organism evidence="2 3">
    <name type="scientific">Naumovozyma castellii</name>
    <name type="common">Yeast</name>
    <name type="synonym">Saccharomyces castellii</name>
    <dbReference type="NCBI Taxonomy" id="27288"/>
    <lineage>
        <taxon>Eukaryota</taxon>
        <taxon>Fungi</taxon>
        <taxon>Dikarya</taxon>
        <taxon>Ascomycota</taxon>
        <taxon>Saccharomycotina</taxon>
        <taxon>Saccharomycetes</taxon>
        <taxon>Saccharomycetales</taxon>
        <taxon>Saccharomycetaceae</taxon>
        <taxon>Naumovozyma</taxon>
    </lineage>
</organism>
<dbReference type="STRING" id="1064592.G0VBX4"/>
<dbReference type="GO" id="GO:0045104">
    <property type="term" value="P:intermediate filament cytoskeleton organization"/>
    <property type="evidence" value="ECO:0007669"/>
    <property type="project" value="EnsemblFungi"/>
</dbReference>
<dbReference type="GO" id="GO:0008017">
    <property type="term" value="F:microtubule binding"/>
    <property type="evidence" value="ECO:0007669"/>
    <property type="project" value="EnsemblFungi"/>
</dbReference>
<proteinExistence type="predicted"/>
<gene>
    <name evidence="2" type="primary">NCAS0B03670</name>
    <name evidence="2" type="ordered locus">NCAS_0B03670</name>
</gene>
<keyword evidence="3" id="KW-1185">Reference proteome</keyword>
<dbReference type="Proteomes" id="UP000001640">
    <property type="component" value="Chromosome 2"/>
</dbReference>
<dbReference type="GO" id="GO:0005882">
    <property type="term" value="C:intermediate filament"/>
    <property type="evidence" value="ECO:0007669"/>
    <property type="project" value="EnsemblFungi"/>
</dbReference>
<dbReference type="GO" id="GO:0072686">
    <property type="term" value="C:mitotic spindle"/>
    <property type="evidence" value="ECO:0007669"/>
    <property type="project" value="EnsemblFungi"/>
</dbReference>
<dbReference type="InParanoid" id="G0VBX4"/>
<dbReference type="GO" id="GO:0000235">
    <property type="term" value="C:astral microtubule"/>
    <property type="evidence" value="ECO:0007669"/>
    <property type="project" value="EnsemblFungi"/>
</dbReference>
<accession>G0VBX4</accession>
<feature type="compositionally biased region" description="Basic and acidic residues" evidence="1">
    <location>
        <begin position="1"/>
        <end position="12"/>
    </location>
</feature>
<dbReference type="InterPro" id="IPR035260">
    <property type="entry name" value="Fin1"/>
</dbReference>
<evidence type="ECO:0000313" key="2">
    <source>
        <dbReference type="EMBL" id="CCC68451.1"/>
    </source>
</evidence>
<reference key="2">
    <citation type="submission" date="2011-08" db="EMBL/GenBank/DDBJ databases">
        <title>Genome sequence of Naumovozyma castellii.</title>
        <authorList>
            <person name="Gordon J.L."/>
            <person name="Armisen D."/>
            <person name="Proux-Wera E."/>
            <person name="OhEigeartaigh S.S."/>
            <person name="Byrne K.P."/>
            <person name="Wolfe K.H."/>
        </authorList>
    </citation>
    <scope>NUCLEOTIDE SEQUENCE</scope>
    <source>
        <strain>Type strain:CBS 4309</strain>
    </source>
</reference>
<dbReference type="GO" id="GO:0034501">
    <property type="term" value="P:protein localization to kinetochore"/>
    <property type="evidence" value="ECO:0007669"/>
    <property type="project" value="EnsemblFungi"/>
</dbReference>
<dbReference type="OrthoDB" id="4052026at2759"/>
<dbReference type="GO" id="GO:0007052">
    <property type="term" value="P:mitotic spindle organization"/>
    <property type="evidence" value="ECO:0007669"/>
    <property type="project" value="EnsemblFungi"/>
</dbReference>
<dbReference type="GO" id="GO:0000776">
    <property type="term" value="C:kinetochore"/>
    <property type="evidence" value="ECO:0007669"/>
    <property type="project" value="EnsemblFungi"/>
</dbReference>
<dbReference type="GO" id="GO:0005634">
    <property type="term" value="C:nucleus"/>
    <property type="evidence" value="ECO:0007669"/>
    <property type="project" value="EnsemblFungi"/>
</dbReference>
<dbReference type="HOGENOM" id="CLU_095077_0_0_1"/>
<evidence type="ECO:0000256" key="1">
    <source>
        <dbReference type="SAM" id="MobiDB-lite"/>
    </source>
</evidence>
<dbReference type="GO" id="GO:0000070">
    <property type="term" value="P:mitotic sister chromatid segregation"/>
    <property type="evidence" value="ECO:0007669"/>
    <property type="project" value="EnsemblFungi"/>
</dbReference>
<reference evidence="2 3" key="1">
    <citation type="journal article" date="2011" name="Proc. Natl. Acad. Sci. U.S.A.">
        <title>Evolutionary erosion of yeast sex chromosomes by mating-type switching accidents.</title>
        <authorList>
            <person name="Gordon J.L."/>
            <person name="Armisen D."/>
            <person name="Proux-Wera E."/>
            <person name="Oheigeartaigh S.S."/>
            <person name="Byrne K.P."/>
            <person name="Wolfe K.H."/>
        </authorList>
    </citation>
    <scope>NUCLEOTIDE SEQUENCE [LARGE SCALE GENOMIC DNA]</scope>
    <source>
        <strain evidence="3">ATCC 76901 / BCRC 22586 / CBS 4309 / NBRC 1992 / NRRL Y-12630</strain>
    </source>
</reference>
<dbReference type="OMA" id="MRISPNK"/>
<dbReference type="KEGG" id="ncs:NCAS_0B03670"/>
<evidence type="ECO:0000313" key="3">
    <source>
        <dbReference type="Proteomes" id="UP000001640"/>
    </source>
</evidence>
<dbReference type="EMBL" id="HE576753">
    <property type="protein sequence ID" value="CCC68451.1"/>
    <property type="molecule type" value="Genomic_DNA"/>
</dbReference>
<dbReference type="GO" id="GO:0000164">
    <property type="term" value="C:protein phosphatase type 1 complex"/>
    <property type="evidence" value="ECO:0007669"/>
    <property type="project" value="EnsemblFungi"/>
</dbReference>